<evidence type="ECO:0000256" key="1">
    <source>
        <dbReference type="SAM" id="MobiDB-lite"/>
    </source>
</evidence>
<name>E6PIM1_9ZZZZ</name>
<gene>
    <name evidence="2" type="ORF">CARN1_0791</name>
</gene>
<sequence>MTTFAFNDRDRQLLDGATADFRARGGHRLPRSEAHYESSIAPWPELIRDVDPELLPLPMPPELIPEPLCRRVVDICERTCVPVEMVAAPMIVAVAAIVGRTVGIRPKRCDDWLVVPNLWGAVVARPGFLKTPVIAEALKPLARLAQRAREQFEHDREAGDCRSAIVKLEVEVLESQLKTALKKSGDDSTIAVLREQLAAKRIEVEAQPTERRFITHDATVEKLGELLKENPRGLLQSRDEFVGWLRLMDRPGHEGDRAFYLEAWNGTGSYTFDRIGRGTVHIPALTLSAFGGMTPGALRAYIAEALTQGRGADGLLQRLQVVVWPGAMPNWKKVDRAPDAAARDRVFSIFERLDALSPAFVGAACDDDAEIPYLRFSPEGQVLFDAWHADLELRLRGDDLGDRPAFESHLAKYRSLMPSLALLFHLVEVVDGGKPEAGVSLGAARLAATWCDYLEKHAERVYASETPRSAASSLARHIERGDVHDGDDVRTLYRHGWSRLDTAERVTEAAHILGTLGWLRLVEAPSAGGRPASPRIELRPDFGVEQ</sequence>
<reference evidence="2" key="1">
    <citation type="submission" date="2009-10" db="EMBL/GenBank/DDBJ databases">
        <title>Diversity of trophic interactions inside an arsenic-rich microbial ecosystem.</title>
        <authorList>
            <person name="Bertin P.N."/>
            <person name="Heinrich-Salmeron A."/>
            <person name="Pelletier E."/>
            <person name="Goulhen-Chollet F."/>
            <person name="Arsene-Ploetze F."/>
            <person name="Gallien S."/>
            <person name="Calteau A."/>
            <person name="Vallenet D."/>
            <person name="Casiot C."/>
            <person name="Chane-Woon-Ming B."/>
            <person name="Giloteaux L."/>
            <person name="Barakat M."/>
            <person name="Bonnefoy V."/>
            <person name="Bruneel O."/>
            <person name="Chandler M."/>
            <person name="Cleiss J."/>
            <person name="Duran R."/>
            <person name="Elbaz-Poulichet F."/>
            <person name="Fonknechten N."/>
            <person name="Lauga B."/>
            <person name="Mornico D."/>
            <person name="Ortet P."/>
            <person name="Schaeffer C."/>
            <person name="Siguier P."/>
            <person name="Alexander Thil Smith A."/>
            <person name="Van Dorsselaer A."/>
            <person name="Weissenbach J."/>
            <person name="Medigue C."/>
            <person name="Le Paslier D."/>
        </authorList>
    </citation>
    <scope>NUCLEOTIDE SEQUENCE</scope>
</reference>
<feature type="compositionally biased region" description="Basic and acidic residues" evidence="1">
    <location>
        <begin position="536"/>
        <end position="546"/>
    </location>
</feature>
<feature type="region of interest" description="Disordered" evidence="1">
    <location>
        <begin position="526"/>
        <end position="546"/>
    </location>
</feature>
<protein>
    <recommendedName>
        <fullName evidence="3">DUF3987 domain-containing protein</fullName>
    </recommendedName>
</protein>
<organism evidence="2">
    <name type="scientific">mine drainage metagenome</name>
    <dbReference type="NCBI Taxonomy" id="410659"/>
    <lineage>
        <taxon>unclassified sequences</taxon>
        <taxon>metagenomes</taxon>
        <taxon>ecological metagenomes</taxon>
    </lineage>
</organism>
<dbReference type="InterPro" id="IPR025048">
    <property type="entry name" value="DUF3987"/>
</dbReference>
<dbReference type="AlphaFoldDB" id="E6PIM1"/>
<evidence type="ECO:0008006" key="3">
    <source>
        <dbReference type="Google" id="ProtNLM"/>
    </source>
</evidence>
<dbReference type="EMBL" id="CABL01000019">
    <property type="protein sequence ID" value="CBH76311.1"/>
    <property type="molecule type" value="Genomic_DNA"/>
</dbReference>
<evidence type="ECO:0000313" key="2">
    <source>
        <dbReference type="EMBL" id="CBH76311.1"/>
    </source>
</evidence>
<proteinExistence type="predicted"/>
<accession>E6PIM1</accession>
<comment type="caution">
    <text evidence="2">The sequence shown here is derived from an EMBL/GenBank/DDBJ whole genome shotgun (WGS) entry which is preliminary data.</text>
</comment>
<dbReference type="Pfam" id="PF13148">
    <property type="entry name" value="DUF3987"/>
    <property type="match status" value="1"/>
</dbReference>